<evidence type="ECO:0000256" key="1">
    <source>
        <dbReference type="ARBA" id="ARBA00010632"/>
    </source>
</evidence>
<dbReference type="GO" id="GO:0000494">
    <property type="term" value="P:box C/D sno(s)RNA 3'-end processing"/>
    <property type="evidence" value="ECO:0007669"/>
    <property type="project" value="TreeGrafter"/>
</dbReference>
<comment type="subunit">
    <text evidence="7">Interacts with nop5. Component of box C/D small ribonucleoprotein (sRNP) particles that contain rpl7ae, FlpA and nop5, plus a guide RNA.</text>
</comment>
<protein>
    <recommendedName>
        <fullName evidence="7">Fibrillarin-like rRNA/tRNA 2'-O-methyltransferase</fullName>
        <ecNumber evidence="7">2.1.1.-</ecNumber>
    </recommendedName>
</protein>
<comment type="caution">
    <text evidence="8">The sequence shown here is derived from an EMBL/GenBank/DDBJ whole genome shotgun (WGS) entry which is preliminary data.</text>
</comment>
<dbReference type="SUPFAM" id="SSF53335">
    <property type="entry name" value="S-adenosyl-L-methionine-dependent methyltransferases"/>
    <property type="match status" value="1"/>
</dbReference>
<keyword evidence="4 7" id="KW-0808">Transferase</keyword>
<dbReference type="GO" id="GO:0008033">
    <property type="term" value="P:tRNA processing"/>
    <property type="evidence" value="ECO:0007669"/>
    <property type="project" value="UniProtKB-UniRule"/>
</dbReference>
<dbReference type="PROSITE" id="PS00566">
    <property type="entry name" value="FIBRILLARIN"/>
    <property type="match status" value="1"/>
</dbReference>
<evidence type="ECO:0000256" key="7">
    <source>
        <dbReference type="HAMAP-Rule" id="MF_00351"/>
    </source>
</evidence>
<gene>
    <name evidence="7" type="primary">flpA</name>
    <name evidence="8" type="ORF">KDK67_06670</name>
</gene>
<feature type="binding site" evidence="7">
    <location>
        <begin position="145"/>
        <end position="148"/>
    </location>
    <ligand>
        <name>S-adenosyl-L-methionine</name>
        <dbReference type="ChEBI" id="CHEBI:59789"/>
    </ligand>
</feature>
<evidence type="ECO:0000256" key="5">
    <source>
        <dbReference type="ARBA" id="ARBA00022694"/>
    </source>
</evidence>
<dbReference type="PIRSF" id="PIRSF006540">
    <property type="entry name" value="Nop17p"/>
    <property type="match status" value="1"/>
</dbReference>
<dbReference type="SMART" id="SM01206">
    <property type="entry name" value="Fibrillarin"/>
    <property type="match status" value="1"/>
</dbReference>
<keyword evidence="2 7" id="KW-0698">rRNA processing</keyword>
<evidence type="ECO:0000313" key="8">
    <source>
        <dbReference type="EMBL" id="MCM1986683.1"/>
    </source>
</evidence>
<dbReference type="RefSeq" id="WP_250868040.1">
    <property type="nucleotide sequence ID" value="NZ_JAGSOI010000021.1"/>
</dbReference>
<keyword evidence="9" id="KW-1185">Reference proteome</keyword>
<dbReference type="HAMAP" id="MF_00351">
    <property type="entry name" value="RNA_methyltransf_FlpA"/>
    <property type="match status" value="1"/>
</dbReference>
<dbReference type="Proteomes" id="UP001056766">
    <property type="component" value="Unassembled WGS sequence"/>
</dbReference>
<feature type="binding site" evidence="7">
    <location>
        <begin position="125"/>
        <end position="126"/>
    </location>
    <ligand>
        <name>S-adenosyl-L-methionine</name>
        <dbReference type="ChEBI" id="CHEBI:59789"/>
    </ligand>
</feature>
<evidence type="ECO:0000313" key="9">
    <source>
        <dbReference type="Proteomes" id="UP001056766"/>
    </source>
</evidence>
<dbReference type="GO" id="GO:0003723">
    <property type="term" value="F:RNA binding"/>
    <property type="evidence" value="ECO:0007669"/>
    <property type="project" value="UniProtKB-UniRule"/>
</dbReference>
<dbReference type="Gene3D" id="3.30.200.20">
    <property type="entry name" value="Phosphorylase Kinase, domain 1"/>
    <property type="match status" value="1"/>
</dbReference>
<dbReference type="GO" id="GO:1990259">
    <property type="term" value="F:histone H2AQ104 methyltransferase activity"/>
    <property type="evidence" value="ECO:0007669"/>
    <property type="project" value="TreeGrafter"/>
</dbReference>
<proteinExistence type="inferred from homology"/>
<sequence>MDVNEISEGIFEVRKGGKKILATKNANPGSNVYGENLLEEEGEEYRAWDARRSKLAAMVLKKMKVPIKSDSRVLYLGAASGTTVSHVSDMLPNGIVYAVEFSPRTMRELIQLCDTRSNIVPILADASRPKLYGHIVEQVDVIFQDVAQPNQAQIAAVNAEQFLKDDGHLLLSIKARSIDTVANPSKVFKEEVNKLEKDFDTQFKVIKKHDLAPFHEDHLGLVAKKKLKEN</sequence>
<comment type="function">
    <text evidence="7">Involved in pre-rRNA and tRNA processing. Utilizes the methyl donor S-adenosyl-L-methionine to catalyze the site-specific 2'-hydroxyl methylation of ribose moieties in rRNA and tRNA. Site specificity is provided by a guide RNA that base pairs with the substrate. Methylation occurs at a characteristic distance from the sequence involved in base pairing with the guide RNA.</text>
</comment>
<evidence type="ECO:0000256" key="4">
    <source>
        <dbReference type="ARBA" id="ARBA00022679"/>
    </source>
</evidence>
<accession>A0A9E5DBR5</accession>
<reference evidence="8" key="2">
    <citation type="submission" date="2021-04" db="EMBL/GenBank/DDBJ databases">
        <authorList>
            <person name="Dong X."/>
        </authorList>
    </citation>
    <scope>NUCLEOTIDE SEQUENCE</scope>
    <source>
        <strain evidence="8">LLY</strain>
    </source>
</reference>
<organism evidence="8 9">
    <name type="scientific">Methanococcoides seepicolus</name>
    <dbReference type="NCBI Taxonomy" id="2828780"/>
    <lineage>
        <taxon>Archaea</taxon>
        <taxon>Methanobacteriati</taxon>
        <taxon>Methanobacteriota</taxon>
        <taxon>Stenosarchaea group</taxon>
        <taxon>Methanomicrobia</taxon>
        <taxon>Methanosarcinales</taxon>
        <taxon>Methanosarcinaceae</taxon>
        <taxon>Methanococcoides</taxon>
    </lineage>
</organism>
<keyword evidence="3 7" id="KW-0489">Methyltransferase</keyword>
<dbReference type="GO" id="GO:0008649">
    <property type="term" value="F:rRNA methyltransferase activity"/>
    <property type="evidence" value="ECO:0007669"/>
    <property type="project" value="TreeGrafter"/>
</dbReference>
<dbReference type="Pfam" id="PF01269">
    <property type="entry name" value="Fibrillarin"/>
    <property type="match status" value="1"/>
</dbReference>
<evidence type="ECO:0000256" key="2">
    <source>
        <dbReference type="ARBA" id="ARBA00022552"/>
    </source>
</evidence>
<feature type="binding site" evidence="7">
    <location>
        <begin position="82"/>
        <end position="83"/>
    </location>
    <ligand>
        <name>S-adenosyl-L-methionine</name>
        <dbReference type="ChEBI" id="CHEBI:59789"/>
    </ligand>
</feature>
<evidence type="ECO:0000256" key="6">
    <source>
        <dbReference type="ARBA" id="ARBA00022884"/>
    </source>
</evidence>
<reference evidence="8" key="1">
    <citation type="journal article" date="2021" name="mSystems">
        <title>Bacteria and Archaea Synergistically Convert Glycine Betaine to Biogenic Methane in the Formosa Cold Seep of the South China Sea.</title>
        <authorList>
            <person name="Li L."/>
            <person name="Zhang W."/>
            <person name="Zhang S."/>
            <person name="Song L."/>
            <person name="Sun Q."/>
            <person name="Zhang H."/>
            <person name="Xiang H."/>
            <person name="Dong X."/>
        </authorList>
    </citation>
    <scope>NUCLEOTIDE SEQUENCE</scope>
    <source>
        <strain evidence="8">LLY</strain>
    </source>
</reference>
<dbReference type="NCBIfam" id="NF003278">
    <property type="entry name" value="PRK04266.1-4"/>
    <property type="match status" value="1"/>
</dbReference>
<dbReference type="InterPro" id="IPR020813">
    <property type="entry name" value="Fibrillarin_CS"/>
</dbReference>
<dbReference type="Gene3D" id="3.40.50.150">
    <property type="entry name" value="Vaccinia Virus protein VP39"/>
    <property type="match status" value="1"/>
</dbReference>
<dbReference type="EMBL" id="JAGSOI010000021">
    <property type="protein sequence ID" value="MCM1986683.1"/>
    <property type="molecule type" value="Genomic_DNA"/>
</dbReference>
<keyword evidence="6 7" id="KW-0694">RNA-binding</keyword>
<dbReference type="PANTHER" id="PTHR10335">
    <property type="entry name" value="RRNA 2-O-METHYLTRANSFERASE FIBRILLARIN"/>
    <property type="match status" value="1"/>
</dbReference>
<dbReference type="PRINTS" id="PR00052">
    <property type="entry name" value="FIBRILLARIN"/>
</dbReference>
<dbReference type="InterPro" id="IPR000692">
    <property type="entry name" value="Fibrillarin"/>
</dbReference>
<evidence type="ECO:0000256" key="3">
    <source>
        <dbReference type="ARBA" id="ARBA00022603"/>
    </source>
</evidence>
<feature type="binding site" evidence="7">
    <location>
        <begin position="100"/>
        <end position="101"/>
    </location>
    <ligand>
        <name>S-adenosyl-L-methionine</name>
        <dbReference type="ChEBI" id="CHEBI:59789"/>
    </ligand>
</feature>
<keyword evidence="5 7" id="KW-0819">tRNA processing</keyword>
<dbReference type="NCBIfam" id="NF003276">
    <property type="entry name" value="PRK04266.1-2"/>
    <property type="match status" value="1"/>
</dbReference>
<dbReference type="EC" id="2.1.1.-" evidence="7"/>
<dbReference type="InterPro" id="IPR029063">
    <property type="entry name" value="SAM-dependent_MTases_sf"/>
</dbReference>
<comment type="similarity">
    <text evidence="1 7">Belongs to the methyltransferase superfamily. Fibrillarin family.</text>
</comment>
<name>A0A9E5DBR5_9EURY</name>
<dbReference type="PANTHER" id="PTHR10335:SF17">
    <property type="entry name" value="FIBRILLARIN"/>
    <property type="match status" value="1"/>
</dbReference>
<dbReference type="AlphaFoldDB" id="A0A9E5DBR5"/>